<protein>
    <recommendedName>
        <fullName evidence="1">Calcineurin-like phosphoesterase domain-containing protein</fullName>
    </recommendedName>
</protein>
<dbReference type="InterPro" id="IPR051158">
    <property type="entry name" value="Metallophosphoesterase_sf"/>
</dbReference>
<dbReference type="PANTHER" id="PTHR31302:SF0">
    <property type="entry name" value="TRANSMEMBRANE PROTEIN WITH METALLOPHOSPHOESTERASE DOMAIN"/>
    <property type="match status" value="1"/>
</dbReference>
<accession>A0A7S4K679</accession>
<dbReference type="SUPFAM" id="SSF56300">
    <property type="entry name" value="Metallo-dependent phosphatases"/>
    <property type="match status" value="1"/>
</dbReference>
<evidence type="ECO:0000259" key="1">
    <source>
        <dbReference type="Pfam" id="PF00149"/>
    </source>
</evidence>
<dbReference type="GO" id="GO:0016787">
    <property type="term" value="F:hydrolase activity"/>
    <property type="evidence" value="ECO:0007669"/>
    <property type="project" value="InterPro"/>
</dbReference>
<organism evidence="2">
    <name type="scientific">Odontella aurita</name>
    <dbReference type="NCBI Taxonomy" id="265563"/>
    <lineage>
        <taxon>Eukaryota</taxon>
        <taxon>Sar</taxon>
        <taxon>Stramenopiles</taxon>
        <taxon>Ochrophyta</taxon>
        <taxon>Bacillariophyta</taxon>
        <taxon>Mediophyceae</taxon>
        <taxon>Biddulphiophycidae</taxon>
        <taxon>Eupodiscales</taxon>
        <taxon>Odontellaceae</taxon>
        <taxon>Odontella</taxon>
    </lineage>
</organism>
<sequence>MMVLALIALVLFAGVAAILGLLLYFYLVQHHISVERVRVVVESMNARKSPLVVAHLSDFHCDFGIEDRMDAILTETLQALKEVRPDAICLTGDYVNCHPGPIDRLCRKFVSKLPTLCSMGVYASLGNHDSYGSREDVPSSFKSSSDYIASELENAGAVVLRNHSVEVDDGVWICGLEDVWNPPGWRGHRIAMQDIHRRSESKLRIVLSHNPDTGDHLKEYDYDLQLSGHVHGGQVCFPPFVTIRGYSTNMNVPVLGFCRPLFDWLIPRVPLVGPILGDMRRHHKYSYVVKRWEWAQGLHDISNGVTRKQLYVTKGVGTHRNMRLFCPPELSILLIGGPSEDIELASVYFFILQAILVEMMNSYRIKYLHIATLDIYSIGKMRWRADISRGFKLQ</sequence>
<reference evidence="2" key="1">
    <citation type="submission" date="2021-01" db="EMBL/GenBank/DDBJ databases">
        <authorList>
            <person name="Corre E."/>
            <person name="Pelletier E."/>
            <person name="Niang G."/>
            <person name="Scheremetjew M."/>
            <person name="Finn R."/>
            <person name="Kale V."/>
            <person name="Holt S."/>
            <person name="Cochrane G."/>
            <person name="Meng A."/>
            <person name="Brown T."/>
            <person name="Cohen L."/>
        </authorList>
    </citation>
    <scope>NUCLEOTIDE SEQUENCE</scope>
    <source>
        <strain evidence="2">Isolate 1302-5</strain>
    </source>
</reference>
<name>A0A7S4K679_9STRA</name>
<gene>
    <name evidence="2" type="ORF">OAUR00152_LOCUS39435</name>
</gene>
<dbReference type="Pfam" id="PF00149">
    <property type="entry name" value="Metallophos"/>
    <property type="match status" value="1"/>
</dbReference>
<dbReference type="EMBL" id="HBKQ01057731">
    <property type="protein sequence ID" value="CAE2284272.1"/>
    <property type="molecule type" value="Transcribed_RNA"/>
</dbReference>
<dbReference type="Gene3D" id="3.60.21.10">
    <property type="match status" value="1"/>
</dbReference>
<feature type="domain" description="Calcineurin-like phosphoesterase" evidence="1">
    <location>
        <begin position="52"/>
        <end position="232"/>
    </location>
</feature>
<proteinExistence type="predicted"/>
<dbReference type="AlphaFoldDB" id="A0A7S4K679"/>
<dbReference type="InterPro" id="IPR004843">
    <property type="entry name" value="Calcineurin-like_PHP"/>
</dbReference>
<evidence type="ECO:0000313" key="2">
    <source>
        <dbReference type="EMBL" id="CAE2284272.1"/>
    </source>
</evidence>
<dbReference type="InterPro" id="IPR029052">
    <property type="entry name" value="Metallo-depent_PP-like"/>
</dbReference>
<dbReference type="PANTHER" id="PTHR31302">
    <property type="entry name" value="TRANSMEMBRANE PROTEIN WITH METALLOPHOSPHOESTERASE DOMAIN-RELATED"/>
    <property type="match status" value="1"/>
</dbReference>